<gene>
    <name evidence="1" type="ORF">HPB50_014829</name>
</gene>
<evidence type="ECO:0000313" key="2">
    <source>
        <dbReference type="Proteomes" id="UP000821845"/>
    </source>
</evidence>
<proteinExistence type="predicted"/>
<reference evidence="1" key="1">
    <citation type="submission" date="2020-05" db="EMBL/GenBank/DDBJ databases">
        <title>Large-scale comparative analyses of tick genomes elucidate their genetic diversity and vector capacities.</title>
        <authorList>
            <person name="Jia N."/>
            <person name="Wang J."/>
            <person name="Shi W."/>
            <person name="Du L."/>
            <person name="Sun Y."/>
            <person name="Zhan W."/>
            <person name="Jiang J."/>
            <person name="Wang Q."/>
            <person name="Zhang B."/>
            <person name="Ji P."/>
            <person name="Sakyi L.B."/>
            <person name="Cui X."/>
            <person name="Yuan T."/>
            <person name="Jiang B."/>
            <person name="Yang W."/>
            <person name="Lam T.T.-Y."/>
            <person name="Chang Q."/>
            <person name="Ding S."/>
            <person name="Wang X."/>
            <person name="Zhu J."/>
            <person name="Ruan X."/>
            <person name="Zhao L."/>
            <person name="Wei J."/>
            <person name="Que T."/>
            <person name="Du C."/>
            <person name="Cheng J."/>
            <person name="Dai P."/>
            <person name="Han X."/>
            <person name="Huang E."/>
            <person name="Gao Y."/>
            <person name="Liu J."/>
            <person name="Shao H."/>
            <person name="Ye R."/>
            <person name="Li L."/>
            <person name="Wei W."/>
            <person name="Wang X."/>
            <person name="Wang C."/>
            <person name="Yang T."/>
            <person name="Huo Q."/>
            <person name="Li W."/>
            <person name="Guo W."/>
            <person name="Chen H."/>
            <person name="Zhou L."/>
            <person name="Ni X."/>
            <person name="Tian J."/>
            <person name="Zhou Y."/>
            <person name="Sheng Y."/>
            <person name="Liu T."/>
            <person name="Pan Y."/>
            <person name="Xia L."/>
            <person name="Li J."/>
            <person name="Zhao F."/>
            <person name="Cao W."/>
        </authorList>
    </citation>
    <scope>NUCLEOTIDE SEQUENCE</scope>
    <source>
        <strain evidence="1">Hyas-2018</strain>
    </source>
</reference>
<organism evidence="1 2">
    <name type="scientific">Hyalomma asiaticum</name>
    <name type="common">Tick</name>
    <dbReference type="NCBI Taxonomy" id="266040"/>
    <lineage>
        <taxon>Eukaryota</taxon>
        <taxon>Metazoa</taxon>
        <taxon>Ecdysozoa</taxon>
        <taxon>Arthropoda</taxon>
        <taxon>Chelicerata</taxon>
        <taxon>Arachnida</taxon>
        <taxon>Acari</taxon>
        <taxon>Parasitiformes</taxon>
        <taxon>Ixodida</taxon>
        <taxon>Ixodoidea</taxon>
        <taxon>Ixodidae</taxon>
        <taxon>Hyalomminae</taxon>
        <taxon>Hyalomma</taxon>
    </lineage>
</organism>
<keyword evidence="2" id="KW-1185">Reference proteome</keyword>
<dbReference type="Proteomes" id="UP000821845">
    <property type="component" value="Chromosome 1"/>
</dbReference>
<accession>A0ACB7TKS4</accession>
<dbReference type="EMBL" id="CM023481">
    <property type="protein sequence ID" value="KAH6946743.1"/>
    <property type="molecule type" value="Genomic_DNA"/>
</dbReference>
<sequence length="527" mass="58345">MVDIFRNFSVEVGVQDITTRCTFPVKRSCWAVSYQNAWNKLFNPRGVEVIEMQKPTLYFRTLDVHPDSLPADGDVDFMCLYLWLLSEHHCISAVRLCIPVLAPRHCPLFLSLLKLNRSVRKCEVDGGSPFTKPSLLTGWPNAEVVKYLFELRVLRLATLHLSDENVSLLADLVRRNDSLVALVLTEVKMNALALKELATTVAEHKKLQDFRLSMATVQPQPTCGEVVSVISQSSSLSRLYIHLNDGLLNLLRSLLNNSSLTELTLEMAIDDEEVLHALVDFVVNQKSFQRLKIRIDARQFEHAEGVLDDMQRIIGQSSLDVLVLSGSTLPSTTVSRLAHGLAVSATLRELYLDDCQLACADVLPLVEAISSNVKVGKFEELYLGAMTGDDSQLCELLRKIMDADVCDKVTLTYGEGLIPTLLGALRMGLKFVKVTISGVDPPLQSILHSLRTTVSTLKSLSIDTDQEIDRLTGVFLGSLIQKRIVSRFCDCGVALSRVSSSIYSRPSGIPRASRSSAWSTGVSKVKL</sequence>
<name>A0ACB7TKS4_HYAAI</name>
<protein>
    <submittedName>
        <fullName evidence="1">Uncharacterized protein</fullName>
    </submittedName>
</protein>
<evidence type="ECO:0000313" key="1">
    <source>
        <dbReference type="EMBL" id="KAH6946743.1"/>
    </source>
</evidence>
<comment type="caution">
    <text evidence="1">The sequence shown here is derived from an EMBL/GenBank/DDBJ whole genome shotgun (WGS) entry which is preliminary data.</text>
</comment>